<dbReference type="SFLD" id="SFLDS00019">
    <property type="entry name" value="Glutathione_Transferase_(cytos"/>
    <property type="match status" value="1"/>
</dbReference>
<comment type="caution">
    <text evidence="5">The sequence shown here is derived from an EMBL/GenBank/DDBJ whole genome shotgun (WGS) entry which is preliminary data.</text>
</comment>
<dbReference type="Pfam" id="PF02798">
    <property type="entry name" value="GST_N"/>
    <property type="match status" value="1"/>
</dbReference>
<dbReference type="InterPro" id="IPR004045">
    <property type="entry name" value="Glutathione_S-Trfase_N"/>
</dbReference>
<dbReference type="Proteomes" id="UP000660729">
    <property type="component" value="Unassembled WGS sequence"/>
</dbReference>
<evidence type="ECO:0000259" key="3">
    <source>
        <dbReference type="PROSITE" id="PS50404"/>
    </source>
</evidence>
<keyword evidence="5" id="KW-0808">Transferase</keyword>
<sequence length="230" mass="26336">MAKLRLWLSPGACSLAPHVLLQESGLDFDILVIDITKGGFPQKYRDINPKKRIPILEYDDQVLTETTAIMTLTSRLAPEKHLFGKTDMDAARTYEWLNWLSGTVHERGLGALFSPEWYSDDKAAHDGIRAKSREWVDTCFGLIEERLQGIGGEHAVKDVFTAADVFLWVMYRWGYLLKIEMDEKYPQWTKVVHKVVERQAVKAAVEKEGTPLIKDDRIPPEGPSRYDMEE</sequence>
<dbReference type="SUPFAM" id="SSF52833">
    <property type="entry name" value="Thioredoxin-like"/>
    <property type="match status" value="1"/>
</dbReference>
<accession>A0A8H6RPW1</accession>
<dbReference type="InterPro" id="IPR004046">
    <property type="entry name" value="GST_C"/>
</dbReference>
<dbReference type="EMBL" id="JABCIY010000040">
    <property type="protein sequence ID" value="KAF7195339.1"/>
    <property type="molecule type" value="Genomic_DNA"/>
</dbReference>
<evidence type="ECO:0000313" key="6">
    <source>
        <dbReference type="Proteomes" id="UP000660729"/>
    </source>
</evidence>
<dbReference type="SUPFAM" id="SSF47616">
    <property type="entry name" value="GST C-terminal domain-like"/>
    <property type="match status" value="1"/>
</dbReference>
<dbReference type="Gene3D" id="3.40.30.10">
    <property type="entry name" value="Glutaredoxin"/>
    <property type="match status" value="1"/>
</dbReference>
<dbReference type="PROSITE" id="PS50405">
    <property type="entry name" value="GST_CTER"/>
    <property type="match status" value="1"/>
</dbReference>
<comment type="similarity">
    <text evidence="1">Belongs to the GST superfamily.</text>
</comment>
<feature type="region of interest" description="Disordered" evidence="2">
    <location>
        <begin position="207"/>
        <end position="230"/>
    </location>
</feature>
<gene>
    <name evidence="5" type="ORF">HII31_03231</name>
</gene>
<evidence type="ECO:0000256" key="1">
    <source>
        <dbReference type="ARBA" id="ARBA00007409"/>
    </source>
</evidence>
<dbReference type="SFLD" id="SFLDG00358">
    <property type="entry name" value="Main_(cytGST)"/>
    <property type="match status" value="1"/>
</dbReference>
<keyword evidence="6" id="KW-1185">Reference proteome</keyword>
<dbReference type="Pfam" id="PF14497">
    <property type="entry name" value="GST_C_3"/>
    <property type="match status" value="1"/>
</dbReference>
<reference evidence="5" key="1">
    <citation type="submission" date="2020-04" db="EMBL/GenBank/DDBJ databases">
        <title>Draft genome resource of the tomato pathogen Pseudocercospora fuligena.</title>
        <authorList>
            <person name="Zaccaron A."/>
        </authorList>
    </citation>
    <scope>NUCLEOTIDE SEQUENCE</scope>
    <source>
        <strain evidence="5">PF001</strain>
    </source>
</reference>
<proteinExistence type="inferred from homology"/>
<feature type="domain" description="GST N-terminal" evidence="3">
    <location>
        <begin position="1"/>
        <end position="81"/>
    </location>
</feature>
<dbReference type="PROSITE" id="PS50404">
    <property type="entry name" value="GST_NTER"/>
    <property type="match status" value="1"/>
</dbReference>
<dbReference type="InterPro" id="IPR040079">
    <property type="entry name" value="Glutathione_S-Trfase"/>
</dbReference>
<protein>
    <submittedName>
        <fullName evidence="5">Glutathione S-transferase GST-6.0</fullName>
    </submittedName>
</protein>
<dbReference type="InterPro" id="IPR010987">
    <property type="entry name" value="Glutathione-S-Trfase_C-like"/>
</dbReference>
<dbReference type="GO" id="GO:0016740">
    <property type="term" value="F:transferase activity"/>
    <property type="evidence" value="ECO:0007669"/>
    <property type="project" value="UniProtKB-KW"/>
</dbReference>
<evidence type="ECO:0000313" key="5">
    <source>
        <dbReference type="EMBL" id="KAF7195339.1"/>
    </source>
</evidence>
<dbReference type="InterPro" id="IPR036249">
    <property type="entry name" value="Thioredoxin-like_sf"/>
</dbReference>
<dbReference type="InterPro" id="IPR036282">
    <property type="entry name" value="Glutathione-S-Trfase_C_sf"/>
</dbReference>
<dbReference type="PANTHER" id="PTHR44051:SF8">
    <property type="entry name" value="GLUTATHIONE S-TRANSFERASE GSTA"/>
    <property type="match status" value="1"/>
</dbReference>
<dbReference type="CDD" id="cd03188">
    <property type="entry name" value="GST_C_Beta"/>
    <property type="match status" value="1"/>
</dbReference>
<dbReference type="OrthoDB" id="2309723at2759"/>
<dbReference type="PANTHER" id="PTHR44051">
    <property type="entry name" value="GLUTATHIONE S-TRANSFERASE-RELATED"/>
    <property type="match status" value="1"/>
</dbReference>
<name>A0A8H6RPW1_9PEZI</name>
<feature type="domain" description="GST C-terminal" evidence="4">
    <location>
        <begin position="86"/>
        <end position="212"/>
    </location>
</feature>
<evidence type="ECO:0000256" key="2">
    <source>
        <dbReference type="SAM" id="MobiDB-lite"/>
    </source>
</evidence>
<dbReference type="Gene3D" id="1.20.1050.10">
    <property type="match status" value="1"/>
</dbReference>
<dbReference type="CDD" id="cd03057">
    <property type="entry name" value="GST_N_Beta"/>
    <property type="match status" value="1"/>
</dbReference>
<dbReference type="AlphaFoldDB" id="A0A8H6RPW1"/>
<organism evidence="5 6">
    <name type="scientific">Pseudocercospora fuligena</name>
    <dbReference type="NCBI Taxonomy" id="685502"/>
    <lineage>
        <taxon>Eukaryota</taxon>
        <taxon>Fungi</taxon>
        <taxon>Dikarya</taxon>
        <taxon>Ascomycota</taxon>
        <taxon>Pezizomycotina</taxon>
        <taxon>Dothideomycetes</taxon>
        <taxon>Dothideomycetidae</taxon>
        <taxon>Mycosphaerellales</taxon>
        <taxon>Mycosphaerellaceae</taxon>
        <taxon>Pseudocercospora</taxon>
    </lineage>
</organism>
<evidence type="ECO:0000259" key="4">
    <source>
        <dbReference type="PROSITE" id="PS50405"/>
    </source>
</evidence>